<keyword evidence="3" id="KW-0687">Ribonucleoprotein</keyword>
<accession>A0AAD5BBS8</accession>
<dbReference type="PANTHER" id="PTHR13528">
    <property type="entry name" value="39S RIBOSOMAL PROTEIN L28, MITOCHONDRIAL"/>
    <property type="match status" value="1"/>
</dbReference>
<evidence type="ECO:0000313" key="4">
    <source>
        <dbReference type="EMBL" id="KAI5952932.1"/>
    </source>
</evidence>
<evidence type="ECO:0000256" key="2">
    <source>
        <dbReference type="ARBA" id="ARBA00022980"/>
    </source>
</evidence>
<name>A0AAD5BBS8_9ASCO</name>
<keyword evidence="2" id="KW-0689">Ribosomal protein</keyword>
<dbReference type="SUPFAM" id="SSF143800">
    <property type="entry name" value="L28p-like"/>
    <property type="match status" value="1"/>
</dbReference>
<proteinExistence type="inferred from homology"/>
<protein>
    <recommendedName>
        <fullName evidence="6">Ribosomal protein L28</fullName>
    </recommendedName>
</protein>
<reference evidence="4 5" key="1">
    <citation type="journal article" date="2022" name="DNA Res.">
        <title>Genome analysis of five recently described species of the CUG-Ser clade uncovers Candida theae as a new hybrid lineage with pathogenic potential in the Candida parapsilosis species complex.</title>
        <authorList>
            <person name="Mixao V."/>
            <person name="Del Olmo V."/>
            <person name="Hegedusova E."/>
            <person name="Saus E."/>
            <person name="Pryszcz L."/>
            <person name="Cillingova A."/>
            <person name="Nosek J."/>
            <person name="Gabaldon T."/>
        </authorList>
    </citation>
    <scope>NUCLEOTIDE SEQUENCE [LARGE SCALE GENOMIC DNA]</scope>
    <source>
        <strain evidence="4 5">CBS 12239</strain>
    </source>
</reference>
<dbReference type="AlphaFoldDB" id="A0AAD5BBS8"/>
<keyword evidence="5" id="KW-1185">Reference proteome</keyword>
<comment type="caution">
    <text evidence="4">The sequence shown here is derived from an EMBL/GenBank/DDBJ whole genome shotgun (WGS) entry which is preliminary data.</text>
</comment>
<dbReference type="GeneID" id="76152178"/>
<dbReference type="RefSeq" id="XP_051607388.1">
    <property type="nucleotide sequence ID" value="XM_051753610.1"/>
</dbReference>
<dbReference type="InterPro" id="IPR037147">
    <property type="entry name" value="Ribosomal_bL28_sf"/>
</dbReference>
<dbReference type="GO" id="GO:0003735">
    <property type="term" value="F:structural constituent of ribosome"/>
    <property type="evidence" value="ECO:0007669"/>
    <property type="project" value="InterPro"/>
</dbReference>
<evidence type="ECO:0008006" key="6">
    <source>
        <dbReference type="Google" id="ProtNLM"/>
    </source>
</evidence>
<dbReference type="InterPro" id="IPR034704">
    <property type="entry name" value="Ribosomal_bL28/bL31-like_sf"/>
</dbReference>
<dbReference type="Gene3D" id="2.30.170.40">
    <property type="entry name" value="Ribosomal protein L28/L24"/>
    <property type="match status" value="1"/>
</dbReference>
<comment type="similarity">
    <text evidence="1">Belongs to the bacterial ribosomal protein bL28 family.</text>
</comment>
<evidence type="ECO:0000313" key="5">
    <source>
        <dbReference type="Proteomes" id="UP001204833"/>
    </source>
</evidence>
<dbReference type="Pfam" id="PF00830">
    <property type="entry name" value="Ribosomal_L28"/>
    <property type="match status" value="1"/>
</dbReference>
<organism evidence="4 5">
    <name type="scientific">Candida theae</name>
    <dbReference type="NCBI Taxonomy" id="1198502"/>
    <lineage>
        <taxon>Eukaryota</taxon>
        <taxon>Fungi</taxon>
        <taxon>Dikarya</taxon>
        <taxon>Ascomycota</taxon>
        <taxon>Saccharomycotina</taxon>
        <taxon>Pichiomycetes</taxon>
        <taxon>Debaryomycetaceae</taxon>
        <taxon>Candida/Lodderomyces clade</taxon>
        <taxon>Candida</taxon>
    </lineage>
</organism>
<sequence>MNFFKVVNGSIPLARTCASSLFLIHKPQLTLRPLSSSTTLLSTNKRNNKNYDKFYKILKYTKPIDETQYEIGQEHPRGLRIPQHIPEFPKYKYEARFFKRQNRGLYGGLQRKRSKTCSEYFNKNLRAHKPNIRRAKLWSEILGKKINVKVSTRVLRTLTKEGGVDPYLLKSTPARIKTMGLTGWKLRYQLLQQLEQKERGSVEINSGEEVRPVTFIHPVDGRKFVATKQELLAVLFDLVQRDSYYPIKPTEFEKQYSWLSMKEIVNRLDAYGYDFTGQVV</sequence>
<evidence type="ECO:0000256" key="3">
    <source>
        <dbReference type="ARBA" id="ARBA00023274"/>
    </source>
</evidence>
<dbReference type="GO" id="GO:0005762">
    <property type="term" value="C:mitochondrial large ribosomal subunit"/>
    <property type="evidence" value="ECO:0007669"/>
    <property type="project" value="TreeGrafter"/>
</dbReference>
<dbReference type="EMBL" id="JAIHNG010000144">
    <property type="protein sequence ID" value="KAI5952932.1"/>
    <property type="molecule type" value="Genomic_DNA"/>
</dbReference>
<evidence type="ECO:0000256" key="1">
    <source>
        <dbReference type="ARBA" id="ARBA00008760"/>
    </source>
</evidence>
<dbReference type="PANTHER" id="PTHR13528:SF2">
    <property type="entry name" value="LARGE RIBOSOMAL SUBUNIT PROTEIN BL28M"/>
    <property type="match status" value="1"/>
</dbReference>
<dbReference type="Proteomes" id="UP001204833">
    <property type="component" value="Unassembled WGS sequence"/>
</dbReference>
<gene>
    <name evidence="4" type="ORF">KGF57_004120</name>
</gene>
<dbReference type="InterPro" id="IPR026569">
    <property type="entry name" value="Ribosomal_bL28"/>
</dbReference>